<name>A0A6A6TPS2_9PLEO</name>
<evidence type="ECO:0000313" key="2">
    <source>
        <dbReference type="EMBL" id="KAF2662075.1"/>
    </source>
</evidence>
<proteinExistence type="predicted"/>
<evidence type="ECO:0000313" key="3">
    <source>
        <dbReference type="Proteomes" id="UP000799324"/>
    </source>
</evidence>
<feature type="region of interest" description="Disordered" evidence="1">
    <location>
        <begin position="142"/>
        <end position="164"/>
    </location>
</feature>
<reference evidence="2" key="1">
    <citation type="journal article" date="2020" name="Stud. Mycol.">
        <title>101 Dothideomycetes genomes: a test case for predicting lifestyles and emergence of pathogens.</title>
        <authorList>
            <person name="Haridas S."/>
            <person name="Albert R."/>
            <person name="Binder M."/>
            <person name="Bloem J."/>
            <person name="Labutti K."/>
            <person name="Salamov A."/>
            <person name="Andreopoulos B."/>
            <person name="Baker S."/>
            <person name="Barry K."/>
            <person name="Bills G."/>
            <person name="Bluhm B."/>
            <person name="Cannon C."/>
            <person name="Castanera R."/>
            <person name="Culley D."/>
            <person name="Daum C."/>
            <person name="Ezra D."/>
            <person name="Gonzalez J."/>
            <person name="Henrissat B."/>
            <person name="Kuo A."/>
            <person name="Liang C."/>
            <person name="Lipzen A."/>
            <person name="Lutzoni F."/>
            <person name="Magnuson J."/>
            <person name="Mondo S."/>
            <person name="Nolan M."/>
            <person name="Ohm R."/>
            <person name="Pangilinan J."/>
            <person name="Park H.-J."/>
            <person name="Ramirez L."/>
            <person name="Alfaro M."/>
            <person name="Sun H."/>
            <person name="Tritt A."/>
            <person name="Yoshinaga Y."/>
            <person name="Zwiers L.-H."/>
            <person name="Turgeon B."/>
            <person name="Goodwin S."/>
            <person name="Spatafora J."/>
            <person name="Crous P."/>
            <person name="Grigoriev I."/>
        </authorList>
    </citation>
    <scope>NUCLEOTIDE SEQUENCE</scope>
    <source>
        <strain evidence="2">CBS 122681</strain>
    </source>
</reference>
<dbReference type="Proteomes" id="UP000799324">
    <property type="component" value="Unassembled WGS sequence"/>
</dbReference>
<protein>
    <submittedName>
        <fullName evidence="2">Uncharacterized protein</fullName>
    </submittedName>
</protein>
<gene>
    <name evidence="2" type="ORF">K491DRAFT_710485</name>
</gene>
<organism evidence="2 3">
    <name type="scientific">Lophiostoma macrostomum CBS 122681</name>
    <dbReference type="NCBI Taxonomy" id="1314788"/>
    <lineage>
        <taxon>Eukaryota</taxon>
        <taxon>Fungi</taxon>
        <taxon>Dikarya</taxon>
        <taxon>Ascomycota</taxon>
        <taxon>Pezizomycotina</taxon>
        <taxon>Dothideomycetes</taxon>
        <taxon>Pleosporomycetidae</taxon>
        <taxon>Pleosporales</taxon>
        <taxon>Lophiostomataceae</taxon>
        <taxon>Lophiostoma</taxon>
    </lineage>
</organism>
<feature type="compositionally biased region" description="Polar residues" evidence="1">
    <location>
        <begin position="1"/>
        <end position="18"/>
    </location>
</feature>
<dbReference type="AlphaFoldDB" id="A0A6A6TPS2"/>
<accession>A0A6A6TPS2</accession>
<dbReference type="EMBL" id="MU004291">
    <property type="protein sequence ID" value="KAF2662075.1"/>
    <property type="molecule type" value="Genomic_DNA"/>
</dbReference>
<sequence>MDSFTSTSEPTPGASSEATPGPNGAPTSRKIVEMEAASTFVPPAIDEGFTKQELFPLLVAQGDVNDETRETSETVWNKSVKTANLLAVAVRQLERDPNFVTKYKNAMKGNASDMFFASLADQDFDFTISLVALLRFKHPNLTLSDDPSPSPTPGPSNAGPAQDQVDMIRGFGSNLEDFVGIFGEDAAQHFYDIFPDAAVADQPPQPGPVGLQTAQAVPIQVTPSANPTPARPWGADDLQFIRDMQSYLPVFTYNNIKTKLQSGVAALRSMHGTEGYRKFLEVGNDLYQCPPEHQFPARLIKCLQNHTCAELAENM</sequence>
<evidence type="ECO:0000256" key="1">
    <source>
        <dbReference type="SAM" id="MobiDB-lite"/>
    </source>
</evidence>
<feature type="region of interest" description="Disordered" evidence="1">
    <location>
        <begin position="1"/>
        <end position="30"/>
    </location>
</feature>
<keyword evidence="3" id="KW-1185">Reference proteome</keyword>